<dbReference type="InterPro" id="IPR010897">
    <property type="entry name" value="Spore_II_P"/>
</dbReference>
<organism evidence="3 4">
    <name type="scientific">Acetivibrio thermocellus AD2</name>
    <dbReference type="NCBI Taxonomy" id="1138384"/>
    <lineage>
        <taxon>Bacteria</taxon>
        <taxon>Bacillati</taxon>
        <taxon>Bacillota</taxon>
        <taxon>Clostridia</taxon>
        <taxon>Eubacteriales</taxon>
        <taxon>Oscillospiraceae</taxon>
        <taxon>Acetivibrio</taxon>
    </lineage>
</organism>
<dbReference type="RefSeq" id="WP_003517030.1">
    <property type="nucleotide sequence ID" value="NZ_CP013828.1"/>
</dbReference>
<feature type="transmembrane region" description="Helical" evidence="2">
    <location>
        <begin position="20"/>
        <end position="41"/>
    </location>
</feature>
<keyword evidence="2" id="KW-0812">Transmembrane</keyword>
<reference evidence="3 4" key="1">
    <citation type="submission" date="2017-09" db="EMBL/GenBank/DDBJ databases">
        <title>Evaluation of Pacific Biosciences Sequencing Technology to Finishing C. thermocellum Genome Sequences.</title>
        <authorList>
            <person name="Brown S."/>
        </authorList>
    </citation>
    <scope>NUCLEOTIDE SEQUENCE [LARGE SCALE GENOMIC DNA]</scope>
    <source>
        <strain evidence="3 4">AD2</strain>
    </source>
</reference>
<protein>
    <submittedName>
        <fullName evidence="3">Stage II sporulation protein P</fullName>
    </submittedName>
</protein>
<dbReference type="Proteomes" id="UP000223596">
    <property type="component" value="Unassembled WGS sequence"/>
</dbReference>
<comment type="caution">
    <text evidence="3">The sequence shown here is derived from an EMBL/GenBank/DDBJ whole genome shotgun (WGS) entry which is preliminary data.</text>
</comment>
<evidence type="ECO:0000256" key="1">
    <source>
        <dbReference type="SAM" id="MobiDB-lite"/>
    </source>
</evidence>
<keyword evidence="2" id="KW-1133">Transmembrane helix</keyword>
<evidence type="ECO:0000313" key="4">
    <source>
        <dbReference type="Proteomes" id="UP000223596"/>
    </source>
</evidence>
<sequence>MRVYGLRKRKFDYGKLFKIALIIILSIGAIKIGAIAGDVLYKSDKKIIGKIEVETLRATLNASLPIIDTIYNSGNISFSISGQIKEIINLVFYFDLSNPVTIFGAESPIFYSYYMNEYQKQLAQNQNCEPYFYMADLDTPDDNSDKVKNPDNNAPEPTYPASSISYEVNELDRTGTPENATTVTADKIAINSHEVDYEIDVEKLLNEPLNISFDKKGPKVLIYHTHTTEGFIKDLSELDKSGIPSRTTDNRYNVVRVGEELAQTLRKKYGIEVIHNATVHNHPSDTGAYGRSLNTAANILKSYPSIKIVLDIHRDGLGEGKLRVATKINNKDAAKIMFVVGTDGTGLEHPNWRENLKLAIKLQQKLNEKYPGITRPIYISRNRYNQHLTNGSLIVEIGGDGNTINECLESTKYLAEVLNDVINNK</sequence>
<dbReference type="EMBL" id="PDBW01000001">
    <property type="protein sequence ID" value="PFH02204.1"/>
    <property type="molecule type" value="Genomic_DNA"/>
</dbReference>
<dbReference type="NCBIfam" id="TIGR02867">
    <property type="entry name" value="spore_II_P"/>
    <property type="match status" value="1"/>
</dbReference>
<dbReference type="AlphaFoldDB" id="A0AB36TE56"/>
<keyword evidence="2" id="KW-0472">Membrane</keyword>
<evidence type="ECO:0000313" key="3">
    <source>
        <dbReference type="EMBL" id="PFH02204.1"/>
    </source>
</evidence>
<proteinExistence type="predicted"/>
<accession>A0AB36TE56</accession>
<feature type="region of interest" description="Disordered" evidence="1">
    <location>
        <begin position="142"/>
        <end position="161"/>
    </location>
</feature>
<evidence type="ECO:0000256" key="2">
    <source>
        <dbReference type="SAM" id="Phobius"/>
    </source>
</evidence>
<gene>
    <name evidence="3" type="ORF">M972_11971</name>
</gene>
<dbReference type="GeneID" id="35804792"/>
<name>A0AB36TE56_ACETH</name>
<dbReference type="Pfam" id="PF07454">
    <property type="entry name" value="SpoIIP"/>
    <property type="match status" value="1"/>
</dbReference>